<dbReference type="Pfam" id="PF22942">
    <property type="entry name" value="DUF7025"/>
    <property type="match status" value="1"/>
</dbReference>
<accession>A0A9W9CFJ8</accession>
<feature type="coiled-coil region" evidence="1">
    <location>
        <begin position="535"/>
        <end position="562"/>
    </location>
</feature>
<evidence type="ECO:0000256" key="2">
    <source>
        <dbReference type="SAM" id="MobiDB-lite"/>
    </source>
</evidence>
<comment type="caution">
    <text evidence="4">The sequence shown here is derived from an EMBL/GenBank/DDBJ whole genome shotgun (WGS) entry which is preliminary data.</text>
</comment>
<sequence length="727" mass="83316">MDTVANPTADLLLFGPDGHIRLDNEEQNFALPHPPIETTGHQKHAANSEPPNTQHDQFVEKYLQEWDYSFNDVLVAPMLPALEYLEEPKGNAAAVQKFYEGRPTCKCCVNWVEKEPTKVPEEAKEKYDGVAIRLYHGKDHVKETLGGLKDTVLTGLIIQSPLLLGILEPMFKKLGRVDTMKGSVMVIPPFQELFFSHADIMDAYSKCEPNTDEERHLKVLKEVVDDVLRETTTAVSELRVKSLITHGYLWTLFPKGIVVVSRVQNQECLFEVISYDSTNSKVHCRQVAFDGVNYGFRTVDFVLTMFAGAKPIRELVVFPLTFHRSRTELEKSIIQRSFEVLRYQDMAHLEYRGTRGPGTRTEQRTMTHHRIIVDPYAYQLQHGLSESLTQLTSENSKSDEEIRTHFENGLTAGRPSTERIQKNRKIVSSQPRWLLLLDPLVAGFSLVNYQYTKFYVNYIRDVKWNDWAFEGLVLPDESKDMLLTLVQHHRVIKDIGQDIIKGKGNGFVALLSGPPGTGKTLTAEAVADQAKRPFLRIQAETLGRYEEDLEELLEEAFRLAEQWDALLLIDEADAYLGSDREPKERSSLVRTLMTRLEYYPGVLFLTTNFPDKIDEAFSSRIDVHFEYPTLDRTFRCKLLKTMTSFTTSSYEFSQTVDLTDQDYWNLARFELNGRELKNAVKVSSRICCIKKETLSYKRLETAIRHTAPRKFVEPATDLPPNKKVRLC</sequence>
<dbReference type="Gene3D" id="3.40.50.300">
    <property type="entry name" value="P-loop containing nucleotide triphosphate hydrolases"/>
    <property type="match status" value="1"/>
</dbReference>
<dbReference type="GO" id="GO:0005524">
    <property type="term" value="F:ATP binding"/>
    <property type="evidence" value="ECO:0007669"/>
    <property type="project" value="InterPro"/>
</dbReference>
<dbReference type="GeneID" id="80903671"/>
<dbReference type="InterPro" id="IPR027417">
    <property type="entry name" value="P-loop_NTPase"/>
</dbReference>
<dbReference type="PANTHER" id="PTHR46411:SF3">
    <property type="entry name" value="AAA+ ATPASE DOMAIN-CONTAINING PROTEIN"/>
    <property type="match status" value="1"/>
</dbReference>
<evidence type="ECO:0000256" key="1">
    <source>
        <dbReference type="SAM" id="Coils"/>
    </source>
</evidence>
<dbReference type="SUPFAM" id="SSF52540">
    <property type="entry name" value="P-loop containing nucleoside triphosphate hydrolases"/>
    <property type="match status" value="1"/>
</dbReference>
<protein>
    <recommendedName>
        <fullName evidence="3">AAA+ ATPase domain-containing protein</fullName>
    </recommendedName>
</protein>
<dbReference type="InterPro" id="IPR054289">
    <property type="entry name" value="DUF7025"/>
</dbReference>
<gene>
    <name evidence="4" type="ORF">N0V89_000141</name>
</gene>
<dbReference type="SMART" id="SM00382">
    <property type="entry name" value="AAA"/>
    <property type="match status" value="1"/>
</dbReference>
<dbReference type="GO" id="GO:0016887">
    <property type="term" value="F:ATP hydrolysis activity"/>
    <property type="evidence" value="ECO:0007669"/>
    <property type="project" value="InterPro"/>
</dbReference>
<keyword evidence="1" id="KW-0175">Coiled coil</keyword>
<organism evidence="4 5">
    <name type="scientific">Didymosphaeria variabile</name>
    <dbReference type="NCBI Taxonomy" id="1932322"/>
    <lineage>
        <taxon>Eukaryota</taxon>
        <taxon>Fungi</taxon>
        <taxon>Dikarya</taxon>
        <taxon>Ascomycota</taxon>
        <taxon>Pezizomycotina</taxon>
        <taxon>Dothideomycetes</taxon>
        <taxon>Pleosporomycetidae</taxon>
        <taxon>Pleosporales</taxon>
        <taxon>Massarineae</taxon>
        <taxon>Didymosphaeriaceae</taxon>
        <taxon>Didymosphaeria</taxon>
    </lineage>
</organism>
<evidence type="ECO:0000313" key="4">
    <source>
        <dbReference type="EMBL" id="KAJ4359586.1"/>
    </source>
</evidence>
<evidence type="ECO:0000259" key="3">
    <source>
        <dbReference type="SMART" id="SM00382"/>
    </source>
</evidence>
<dbReference type="OrthoDB" id="10042665at2759"/>
<dbReference type="CDD" id="cd19481">
    <property type="entry name" value="RecA-like_protease"/>
    <property type="match status" value="1"/>
</dbReference>
<dbReference type="AlphaFoldDB" id="A0A9W9CFJ8"/>
<dbReference type="Pfam" id="PF00004">
    <property type="entry name" value="AAA"/>
    <property type="match status" value="1"/>
</dbReference>
<name>A0A9W9CFJ8_9PLEO</name>
<dbReference type="EMBL" id="JAPEUX010000001">
    <property type="protein sequence ID" value="KAJ4359586.1"/>
    <property type="molecule type" value="Genomic_DNA"/>
</dbReference>
<dbReference type="Proteomes" id="UP001140513">
    <property type="component" value="Unassembled WGS sequence"/>
</dbReference>
<feature type="region of interest" description="Disordered" evidence="2">
    <location>
        <begin position="30"/>
        <end position="54"/>
    </location>
</feature>
<evidence type="ECO:0000313" key="5">
    <source>
        <dbReference type="Proteomes" id="UP001140513"/>
    </source>
</evidence>
<proteinExistence type="predicted"/>
<reference evidence="4" key="1">
    <citation type="submission" date="2022-10" db="EMBL/GenBank/DDBJ databases">
        <title>Tapping the CABI collections for fungal endophytes: first genome assemblies for Collariella, Neodidymelliopsis, Ascochyta clinopodiicola, Didymella pomorum, Didymosphaeria variabile, Neocosmospora piperis and Neocucurbitaria cava.</title>
        <authorList>
            <person name="Hill R."/>
        </authorList>
    </citation>
    <scope>NUCLEOTIDE SEQUENCE</scope>
    <source>
        <strain evidence="4">IMI 356815</strain>
    </source>
</reference>
<dbReference type="InterPro" id="IPR003959">
    <property type="entry name" value="ATPase_AAA_core"/>
</dbReference>
<dbReference type="PANTHER" id="PTHR46411">
    <property type="entry name" value="FAMILY ATPASE, PUTATIVE-RELATED"/>
    <property type="match status" value="1"/>
</dbReference>
<keyword evidence="5" id="KW-1185">Reference proteome</keyword>
<dbReference type="InterPro" id="IPR003593">
    <property type="entry name" value="AAA+_ATPase"/>
</dbReference>
<dbReference type="RefSeq" id="XP_056075788.1">
    <property type="nucleotide sequence ID" value="XM_056208966.1"/>
</dbReference>
<feature type="domain" description="AAA+ ATPase" evidence="3">
    <location>
        <begin position="505"/>
        <end position="631"/>
    </location>
</feature>